<comment type="catalytic activity">
    <reaction evidence="1">
        <text>ATP + protein L-histidine = ADP + protein N-phospho-L-histidine.</text>
        <dbReference type="EC" id="2.7.13.3"/>
    </reaction>
</comment>
<evidence type="ECO:0000256" key="8">
    <source>
        <dbReference type="ARBA" id="ARBA00023012"/>
    </source>
</evidence>
<name>A0ABM7FI28_9ACTN</name>
<dbReference type="PANTHER" id="PTHR24421">
    <property type="entry name" value="NITRATE/NITRITE SENSOR PROTEIN NARX-RELATED"/>
    <property type="match status" value="1"/>
</dbReference>
<evidence type="ECO:0000256" key="10">
    <source>
        <dbReference type="SAM" id="Phobius"/>
    </source>
</evidence>
<feature type="domain" description="Signal transduction histidine kinase subgroup 3 dimerisation and phosphoacceptor" evidence="11">
    <location>
        <begin position="224"/>
        <end position="291"/>
    </location>
</feature>
<evidence type="ECO:0000259" key="11">
    <source>
        <dbReference type="Pfam" id="PF07730"/>
    </source>
</evidence>
<dbReference type="Gene3D" id="1.20.5.1930">
    <property type="match status" value="1"/>
</dbReference>
<keyword evidence="3" id="KW-0597">Phosphoprotein</keyword>
<dbReference type="SUPFAM" id="SSF55874">
    <property type="entry name" value="ATPase domain of HSP90 chaperone/DNA topoisomerase II/histidine kinase"/>
    <property type="match status" value="1"/>
</dbReference>
<evidence type="ECO:0000256" key="7">
    <source>
        <dbReference type="ARBA" id="ARBA00022840"/>
    </source>
</evidence>
<evidence type="ECO:0000256" key="5">
    <source>
        <dbReference type="ARBA" id="ARBA00022741"/>
    </source>
</evidence>
<gene>
    <name evidence="13" type="ORF">SGFS_071240</name>
</gene>
<dbReference type="Pfam" id="PF07730">
    <property type="entry name" value="HisKA_3"/>
    <property type="match status" value="1"/>
</dbReference>
<keyword evidence="8" id="KW-0902">Two-component regulatory system</keyword>
<organism evidence="13 14">
    <name type="scientific">Streptomyces graminofaciens</name>
    <dbReference type="NCBI Taxonomy" id="68212"/>
    <lineage>
        <taxon>Bacteria</taxon>
        <taxon>Bacillati</taxon>
        <taxon>Actinomycetota</taxon>
        <taxon>Actinomycetes</taxon>
        <taxon>Kitasatosporales</taxon>
        <taxon>Streptomycetaceae</taxon>
        <taxon>Streptomyces</taxon>
    </lineage>
</organism>
<evidence type="ECO:0000256" key="2">
    <source>
        <dbReference type="ARBA" id="ARBA00012438"/>
    </source>
</evidence>
<evidence type="ECO:0000256" key="4">
    <source>
        <dbReference type="ARBA" id="ARBA00022679"/>
    </source>
</evidence>
<feature type="compositionally biased region" description="Basic residues" evidence="9">
    <location>
        <begin position="429"/>
        <end position="440"/>
    </location>
</feature>
<dbReference type="GO" id="GO:0016301">
    <property type="term" value="F:kinase activity"/>
    <property type="evidence" value="ECO:0007669"/>
    <property type="project" value="UniProtKB-KW"/>
</dbReference>
<evidence type="ECO:0000259" key="12">
    <source>
        <dbReference type="Pfam" id="PF13796"/>
    </source>
</evidence>
<feature type="transmembrane region" description="Helical" evidence="10">
    <location>
        <begin position="60"/>
        <end position="93"/>
    </location>
</feature>
<dbReference type="InterPro" id="IPR036890">
    <property type="entry name" value="HATPase_C_sf"/>
</dbReference>
<dbReference type="EC" id="2.7.13.3" evidence="2"/>
<keyword evidence="10" id="KW-0472">Membrane</keyword>
<reference evidence="13 14" key="2">
    <citation type="journal article" date="2023" name="ChemBioChem">
        <title>Acyltransferase Domain Exchange between Two Independent Type I Polyketide Synthases in the Same Producer Strain of Macrolide Antibiotics.</title>
        <authorList>
            <person name="Kudo F."/>
            <person name="Kishikawa K."/>
            <person name="Tsuboi K."/>
            <person name="Kido T."/>
            <person name="Usui T."/>
            <person name="Hashimoto J."/>
            <person name="Shin-Ya K."/>
            <person name="Miyanaga A."/>
            <person name="Eguchi T."/>
        </authorList>
    </citation>
    <scope>NUCLEOTIDE SEQUENCE [LARGE SCALE GENOMIC DNA]</scope>
    <source>
        <strain evidence="13 14">A-8890</strain>
    </source>
</reference>
<evidence type="ECO:0000313" key="14">
    <source>
        <dbReference type="Proteomes" id="UP001321542"/>
    </source>
</evidence>
<dbReference type="InterPro" id="IPR050482">
    <property type="entry name" value="Sensor_HK_TwoCompSys"/>
</dbReference>
<keyword evidence="7" id="KW-0067">ATP-binding</keyword>
<feature type="transmembrane region" description="Helical" evidence="10">
    <location>
        <begin position="155"/>
        <end position="176"/>
    </location>
</feature>
<keyword evidence="4" id="KW-0808">Transferase</keyword>
<protein>
    <recommendedName>
        <fullName evidence="2">histidine kinase</fullName>
        <ecNumber evidence="2">2.7.13.3</ecNumber>
    </recommendedName>
</protein>
<dbReference type="EMBL" id="AP018448">
    <property type="protein sequence ID" value="BBC35830.1"/>
    <property type="molecule type" value="Genomic_DNA"/>
</dbReference>
<proteinExistence type="predicted"/>
<evidence type="ECO:0000256" key="9">
    <source>
        <dbReference type="SAM" id="MobiDB-lite"/>
    </source>
</evidence>
<keyword evidence="14" id="KW-1185">Reference proteome</keyword>
<keyword evidence="10" id="KW-0812">Transmembrane</keyword>
<evidence type="ECO:0000256" key="1">
    <source>
        <dbReference type="ARBA" id="ARBA00000085"/>
    </source>
</evidence>
<dbReference type="Proteomes" id="UP001321542">
    <property type="component" value="Chromosome"/>
</dbReference>
<evidence type="ECO:0000256" key="6">
    <source>
        <dbReference type="ARBA" id="ARBA00022777"/>
    </source>
</evidence>
<dbReference type="Pfam" id="PF13796">
    <property type="entry name" value="Sensor"/>
    <property type="match status" value="1"/>
</dbReference>
<evidence type="ECO:0000256" key="3">
    <source>
        <dbReference type="ARBA" id="ARBA00022553"/>
    </source>
</evidence>
<keyword evidence="10" id="KW-1133">Transmembrane helix</keyword>
<dbReference type="InterPro" id="IPR025828">
    <property type="entry name" value="Put_sensor_dom"/>
</dbReference>
<accession>A0ABM7FI28</accession>
<feature type="domain" description="Putative sensor" evidence="12">
    <location>
        <begin position="51"/>
        <end position="173"/>
    </location>
</feature>
<dbReference type="RefSeq" id="WP_286256160.1">
    <property type="nucleotide sequence ID" value="NZ_AP018448.1"/>
</dbReference>
<feature type="region of interest" description="Disordered" evidence="9">
    <location>
        <begin position="1"/>
        <end position="36"/>
    </location>
</feature>
<keyword evidence="6 13" id="KW-0418">Kinase</keyword>
<dbReference type="Gene3D" id="3.30.565.10">
    <property type="entry name" value="Histidine kinase-like ATPase, C-terminal domain"/>
    <property type="match status" value="1"/>
</dbReference>
<reference evidence="13 14" key="1">
    <citation type="journal article" date="2010" name="ChemBioChem">
        <title>Cloning and characterization of the biosynthetic gene cluster of 16-membered macrolide antibiotic FD-891: involvement of a dual functional cytochrome P450 monooxygenase catalyzing epoxidation and hydroxylation.</title>
        <authorList>
            <person name="Kudo F."/>
            <person name="Motegi A."/>
            <person name="Mizoue K."/>
            <person name="Eguchi T."/>
        </authorList>
    </citation>
    <scope>NUCLEOTIDE SEQUENCE [LARGE SCALE GENOMIC DNA]</scope>
    <source>
        <strain evidence="13 14">A-8890</strain>
    </source>
</reference>
<sequence>MTAAPHSSAGYPSAGPAQTYDRPLPSSRTPDEPLPPARFAYEGQTWREIAHLLSNLPFALIGFTYVTTVLFTSAFLTLTVIGFPLLAAALMGARQLGRLERTRARALLRVRVDEPSPLPIGGGRGRGDNGFFVQLLMSVKDPVGWRSMLYELIRMPWAVVTFTVTLTGLFVAWPVLPYIVRGLTNADRVMVRALLSPSDELERRIAELESDRGVVVDTAAADLRRIERDLHDGAQARLVNLAMGLGLAKEKLLEGQADEHVAAMVEEAHGEVKLALQELRDLARGIHPAVLTDRGLDAALSAVASRCTASVKVTVDLPARPAAAIEGIAYFTVSELLQNISKHSGARSATVDVWRADDRLLIQVGDDGRGGARLDGGTGIAGLAERLDAVDGVFVIESPVGGPTTVTAELPWRGREGESRGQGQPHGQGHGHGHGHAVRP</sequence>
<dbReference type="PANTHER" id="PTHR24421:SF10">
    <property type="entry name" value="NITRATE_NITRITE SENSOR PROTEIN NARQ"/>
    <property type="match status" value="1"/>
</dbReference>
<dbReference type="CDD" id="cd16917">
    <property type="entry name" value="HATPase_UhpB-NarQ-NarX-like"/>
    <property type="match status" value="1"/>
</dbReference>
<keyword evidence="5" id="KW-0547">Nucleotide-binding</keyword>
<dbReference type="InterPro" id="IPR011712">
    <property type="entry name" value="Sig_transdc_His_kin_sub3_dim/P"/>
</dbReference>
<feature type="region of interest" description="Disordered" evidence="9">
    <location>
        <begin position="405"/>
        <end position="440"/>
    </location>
</feature>
<evidence type="ECO:0000313" key="13">
    <source>
        <dbReference type="EMBL" id="BBC35830.1"/>
    </source>
</evidence>